<organism evidence="2 3">
    <name type="scientific">Ameca splendens</name>
    <dbReference type="NCBI Taxonomy" id="208324"/>
    <lineage>
        <taxon>Eukaryota</taxon>
        <taxon>Metazoa</taxon>
        <taxon>Chordata</taxon>
        <taxon>Craniata</taxon>
        <taxon>Vertebrata</taxon>
        <taxon>Euteleostomi</taxon>
        <taxon>Actinopterygii</taxon>
        <taxon>Neopterygii</taxon>
        <taxon>Teleostei</taxon>
        <taxon>Neoteleostei</taxon>
        <taxon>Acanthomorphata</taxon>
        <taxon>Ovalentaria</taxon>
        <taxon>Atherinomorphae</taxon>
        <taxon>Cyprinodontiformes</taxon>
        <taxon>Goodeidae</taxon>
        <taxon>Ameca</taxon>
    </lineage>
</organism>
<proteinExistence type="predicted"/>
<evidence type="ECO:0000313" key="2">
    <source>
        <dbReference type="EMBL" id="MEQ2307793.1"/>
    </source>
</evidence>
<gene>
    <name evidence="2" type="ORF">AMECASPLE_021819</name>
</gene>
<keyword evidence="3" id="KW-1185">Reference proteome</keyword>
<evidence type="ECO:0000256" key="1">
    <source>
        <dbReference type="SAM" id="Phobius"/>
    </source>
</evidence>
<dbReference type="EMBL" id="JAHRIP010067736">
    <property type="protein sequence ID" value="MEQ2307793.1"/>
    <property type="molecule type" value="Genomic_DNA"/>
</dbReference>
<feature type="transmembrane region" description="Helical" evidence="1">
    <location>
        <begin position="50"/>
        <end position="69"/>
    </location>
</feature>
<feature type="transmembrane region" description="Helical" evidence="1">
    <location>
        <begin position="6"/>
        <end position="29"/>
    </location>
</feature>
<feature type="non-terminal residue" evidence="2">
    <location>
        <position position="1"/>
    </location>
</feature>
<keyword evidence="1" id="KW-0472">Membrane</keyword>
<name>A0ABV0ZNF9_9TELE</name>
<evidence type="ECO:0000313" key="3">
    <source>
        <dbReference type="Proteomes" id="UP001469553"/>
    </source>
</evidence>
<protein>
    <submittedName>
        <fullName evidence="2">Uncharacterized protein</fullName>
    </submittedName>
</protein>
<comment type="caution">
    <text evidence="2">The sequence shown here is derived from an EMBL/GenBank/DDBJ whole genome shotgun (WGS) entry which is preliminary data.</text>
</comment>
<accession>A0ABV0ZNF9</accession>
<sequence>LNWVCGVFYSLLNICTSACLGSSGALSLINSIFTEKWMKNKPLCRVSSVPLVRLLLIRMSLFPGFLSLIPKPRRHRCFSL</sequence>
<keyword evidence="1" id="KW-0812">Transmembrane</keyword>
<keyword evidence="1" id="KW-1133">Transmembrane helix</keyword>
<dbReference type="Proteomes" id="UP001469553">
    <property type="component" value="Unassembled WGS sequence"/>
</dbReference>
<reference evidence="2 3" key="1">
    <citation type="submission" date="2021-06" db="EMBL/GenBank/DDBJ databases">
        <authorList>
            <person name="Palmer J.M."/>
        </authorList>
    </citation>
    <scope>NUCLEOTIDE SEQUENCE [LARGE SCALE GENOMIC DNA]</scope>
    <source>
        <strain evidence="2 3">AS_MEX2019</strain>
        <tissue evidence="2">Muscle</tissue>
    </source>
</reference>